<evidence type="ECO:0000313" key="2">
    <source>
        <dbReference type="EMBL" id="KIM69678.1"/>
    </source>
</evidence>
<accession>A0A0C3A7L0</accession>
<keyword evidence="3" id="KW-1185">Reference proteome</keyword>
<dbReference type="OrthoDB" id="3227079at2759"/>
<dbReference type="STRING" id="1036808.A0A0C3A7L0"/>
<dbReference type="InParanoid" id="A0A0C3A7L0"/>
<feature type="compositionally biased region" description="Basic and acidic residues" evidence="1">
    <location>
        <begin position="192"/>
        <end position="202"/>
    </location>
</feature>
<proteinExistence type="predicted"/>
<evidence type="ECO:0000313" key="3">
    <source>
        <dbReference type="Proteomes" id="UP000053989"/>
    </source>
</evidence>
<dbReference type="EMBL" id="KN822006">
    <property type="protein sequence ID" value="KIM69678.1"/>
    <property type="molecule type" value="Genomic_DNA"/>
</dbReference>
<feature type="compositionally biased region" description="Polar residues" evidence="1">
    <location>
        <begin position="213"/>
        <end position="228"/>
    </location>
</feature>
<dbReference type="HOGENOM" id="CLU_084281_0_0_1"/>
<organism evidence="2 3">
    <name type="scientific">Scleroderma citrinum Foug A</name>
    <dbReference type="NCBI Taxonomy" id="1036808"/>
    <lineage>
        <taxon>Eukaryota</taxon>
        <taxon>Fungi</taxon>
        <taxon>Dikarya</taxon>
        <taxon>Basidiomycota</taxon>
        <taxon>Agaricomycotina</taxon>
        <taxon>Agaricomycetes</taxon>
        <taxon>Agaricomycetidae</taxon>
        <taxon>Boletales</taxon>
        <taxon>Sclerodermatineae</taxon>
        <taxon>Sclerodermataceae</taxon>
        <taxon>Scleroderma</taxon>
    </lineage>
</organism>
<sequence length="262" mass="28840">MFSWLLSCCGRRKRHDPEATPDERTPMIPATEEMQPRVVDHQKLKERLGSVLKAKETYAHLVYSHVLSKRTLCNRKMVNVNAEFPFNLHNQRLDDPSPSRSSRNVSGGTFGSSRHASPSPHPSLKKSQSSASVRGDHELFSSQVLPPHRLPAVLNVKLVKVGRPPAEYGPTNDGLLRHGEQPGSSEVIESLRSADETHESAGHGESTGPVQHPQPSLSAQGPPSQQVVRSDLDLDQNIANTPRSPESFTIHDAGAVSRSWRD</sequence>
<evidence type="ECO:0000256" key="1">
    <source>
        <dbReference type="SAM" id="MobiDB-lite"/>
    </source>
</evidence>
<name>A0A0C3A7L0_9AGAM</name>
<gene>
    <name evidence="2" type="ORF">SCLCIDRAFT_1171752</name>
</gene>
<reference evidence="2 3" key="1">
    <citation type="submission" date="2014-04" db="EMBL/GenBank/DDBJ databases">
        <authorList>
            <consortium name="DOE Joint Genome Institute"/>
            <person name="Kuo A."/>
            <person name="Kohler A."/>
            <person name="Nagy L.G."/>
            <person name="Floudas D."/>
            <person name="Copeland A."/>
            <person name="Barry K.W."/>
            <person name="Cichocki N."/>
            <person name="Veneault-Fourrey C."/>
            <person name="LaButti K."/>
            <person name="Lindquist E.A."/>
            <person name="Lipzen A."/>
            <person name="Lundell T."/>
            <person name="Morin E."/>
            <person name="Murat C."/>
            <person name="Sun H."/>
            <person name="Tunlid A."/>
            <person name="Henrissat B."/>
            <person name="Grigoriev I.V."/>
            <person name="Hibbett D.S."/>
            <person name="Martin F."/>
            <person name="Nordberg H.P."/>
            <person name="Cantor M.N."/>
            <person name="Hua S.X."/>
        </authorList>
    </citation>
    <scope>NUCLEOTIDE SEQUENCE [LARGE SCALE GENOMIC DNA]</scope>
    <source>
        <strain evidence="2 3">Foug A</strain>
    </source>
</reference>
<dbReference type="AlphaFoldDB" id="A0A0C3A7L0"/>
<reference evidence="3" key="2">
    <citation type="submission" date="2015-01" db="EMBL/GenBank/DDBJ databases">
        <title>Evolutionary Origins and Diversification of the Mycorrhizal Mutualists.</title>
        <authorList>
            <consortium name="DOE Joint Genome Institute"/>
            <consortium name="Mycorrhizal Genomics Consortium"/>
            <person name="Kohler A."/>
            <person name="Kuo A."/>
            <person name="Nagy L.G."/>
            <person name="Floudas D."/>
            <person name="Copeland A."/>
            <person name="Barry K.W."/>
            <person name="Cichocki N."/>
            <person name="Veneault-Fourrey C."/>
            <person name="LaButti K."/>
            <person name="Lindquist E.A."/>
            <person name="Lipzen A."/>
            <person name="Lundell T."/>
            <person name="Morin E."/>
            <person name="Murat C."/>
            <person name="Riley R."/>
            <person name="Ohm R."/>
            <person name="Sun H."/>
            <person name="Tunlid A."/>
            <person name="Henrissat B."/>
            <person name="Grigoriev I.V."/>
            <person name="Hibbett D.S."/>
            <person name="Martin F."/>
        </authorList>
    </citation>
    <scope>NUCLEOTIDE SEQUENCE [LARGE SCALE GENOMIC DNA]</scope>
    <source>
        <strain evidence="3">Foug A</strain>
    </source>
</reference>
<dbReference type="Proteomes" id="UP000053989">
    <property type="component" value="Unassembled WGS sequence"/>
</dbReference>
<feature type="compositionally biased region" description="Polar residues" evidence="1">
    <location>
        <begin position="237"/>
        <end position="247"/>
    </location>
</feature>
<protein>
    <submittedName>
        <fullName evidence="2">Uncharacterized protein</fullName>
    </submittedName>
</protein>
<feature type="region of interest" description="Disordered" evidence="1">
    <location>
        <begin position="165"/>
        <end position="262"/>
    </location>
</feature>
<feature type="region of interest" description="Disordered" evidence="1">
    <location>
        <begin position="88"/>
        <end position="134"/>
    </location>
</feature>